<keyword evidence="9" id="KW-1185">Reference proteome</keyword>
<evidence type="ECO:0000256" key="4">
    <source>
        <dbReference type="ARBA" id="ARBA00022829"/>
    </source>
</evidence>
<feature type="domain" description="Reverse transcriptase" evidence="6">
    <location>
        <begin position="1991"/>
        <end position="2217"/>
    </location>
</feature>
<dbReference type="PANTHER" id="PTHR12792:SF0">
    <property type="entry name" value="SEPARIN"/>
    <property type="match status" value="1"/>
</dbReference>
<feature type="region of interest" description="Disordered" evidence="5">
    <location>
        <begin position="482"/>
        <end position="521"/>
    </location>
</feature>
<dbReference type="InterPro" id="IPR000477">
    <property type="entry name" value="RT_dom"/>
</dbReference>
<feature type="region of interest" description="Disordered" evidence="5">
    <location>
        <begin position="715"/>
        <end position="800"/>
    </location>
</feature>
<evidence type="ECO:0000313" key="8">
    <source>
        <dbReference type="EMBL" id="KAK2141599.1"/>
    </source>
</evidence>
<sequence length="2217" mass="250678">MLPGRPEYKSARSYTHTHTESEIDRDRELHTVCEAELSVIQELSDIIQDPIERIRLDINKAQVLWLMKHDKQCLHQICADAVTKLETTLKSNSLVSQYPHLEDQLAMACLWTYILRDVDPVQILSNMQEEKVKKLTTEGSGSATNSRPSSPTEDKINEAEGFNDYVTIAMETELLQPVDRSLELWERLIASDHATDVLRNVTETAQSLLLIAAIYKLAKKVRSQMVIMMNELRQPYLSLDVTTATDLWLQEINKEKLLQSVYYAEYLLAKANMLLLLGKPTESSEILRQVIDLKSKYLKSRAKENVIVDACLEVFYSRLIDASLTAEQKQLVLPPDDTKIELLHNATQLFSKVVCSMMGDWVIYQNVLMTDRQEAPNNTIDKWNLLDYLLNTLYEAGLYAIEVAEAREAMCLLTVGVRLSKAFLLPRRLAEFHLAIGYLDTLRGKHSDCKAHLHVVTHIIHSKETSRGQHQTVAEENTTDFHLRSQLMDDEPDPDRITSDSDNFDQSGCASPETKKRQVKAPDSWKHNVSCSCPRCEDIVSIKLTMHRSCVEAQMNIHEQDFADAQASLQVVLTNFAQLTNKSCYTLRTLGEDIPKIIALTSAKKASKMPKSNENRIKQKICISVYQDQILDVCLQVCYVATEVANGVMFNKWSQKFTEMCDLIKYPWMYTKRAISTEHHYLSIARCVNFVEQKQSDHDIDKLCMLMSSAKIVSGRTAEGQTPDAPIQENSTKKCDKSMAAAKTEHKQTRGVRGTTAKSEQKAVRREESSNQMSRLAKKSSKKVKFTDSPDYVQSDDSPLSNLQRNVADLTMAPVKARRGALGSRMKISTDKHFTKSCAAPVTIGSPSVLLAPVKTPMARQKKSSSAKSHSAIAMRIYEELDDDNMNATKRSPGKRTGINSVGKLMTPVAMRGSRRAVLDMLINSDEATDCSVYKEPIRSKGAKPRGKTAAVTSNKVSRSKGERQFAKNSQSAKAVLSGDTGITTDYRPLTPINSLFSKGKRKGGNKEDRDDGSQDDIYQFPDFDDKRSERKLGGKISSASTKKMISLMSRSSKGCSLDVEVIRQETDRAIDDGPSVEMTVASELSSEISHRRSDSSKQGDVRKVKQKKVKTNDKDLPPRLTRARTRLTEQQRADVSNSSGDELPTSFSTSSFGLSPKFYDSVGEDSEVCPRTSSDKYNDDDLLPFSCWSQYNSLSSLHEERPDDPEIDIRLPDLDRSIEVCRGGDGDDNVSREHRQTKRTLQGQMLPNEDSELPRKSQLRPPHTDDYNVNKCKARSEMVEVREKDQNVKTSKPKLVEPSSLPDVTSGHDLDTLLDLFSSLRHSPPTLLYRQLCHCIALILIHNGASDTWKIAYYLTEAQAITFRHKALLTWRSKLRKLAKDNTLTDQCSHLMFMRDQLRFDKTPESLKSVVEKLPETWTVCHISEISNPGTQKRHLVITRLTRNKEPLVVSLPGYSDTVQNYHQYHYHPCCKYFVTKWAKLDPEVSYEDELLGEYRNLLQRSSEAIRVKERAQWWKDRYYLDEEIKTILGRFEHNWLGCWKGLLHGTVIDYDDQQRLADGVNKLIADWGSSTLVADAREKLELLLLAESHLSECELLEGIISLCSRPQPGAVEICERVKSFQKVSISVNVGLCRYGPVILVLDKELQHLPWENFPALQNQQMTRMPSIYFINALYQSLVSNKKSVWSGGVHPNKAFYVVDPDSNLPATRETFADWFAKIDGWHGLVERCPTSKEFREGLSENDLFIYCGHGSGTKYLSQESLETSECRAAVHIMGCSSGKLTSAGRLEASGTMLHYCIAGGPYMMGCLWDVTDRDIDRFTESMVNRLLATRGQHLLDTVSAGRSACRMRRYKSIDKEAFLADLRVSSLVLDQPDDVDHLVDLYDNTLRDIVDQHAPLRTKEMPSRPMLPLYNKNIQAAKRHRSTLSQGKLLVEESCISVMDTFEPFTETDIRQLLKKSSNAFCAVDPMPTWLVKDCLDVLINPVTNIVNKSLSLGVFPRSMKAALVKPLIKKNTMDCNILNNYRPVSNLTFLSKVIEKAVAFHLNKYLINNNFIESLQSAYKSGHSTETALVRVKNDIMMSIDQGKPVILVLLDLSAAFDTVDHNVLFSRLKDMFGLSGRVLEWFRSYLEQRSQRVSVHGIIFDIQFLLSGVPQGSVLGPLVFTMYTRGIIAQRYGVKYHLYADDTQLYISLDPDNELNFSSSLKNLEHCIADIRQ</sequence>
<dbReference type="PROSITE" id="PS50878">
    <property type="entry name" value="RT_POL"/>
    <property type="match status" value="1"/>
</dbReference>
<dbReference type="InterPro" id="IPR043502">
    <property type="entry name" value="DNA/RNA_pol_sf"/>
</dbReference>
<feature type="compositionally biased region" description="Basic and acidic residues" evidence="5">
    <location>
        <begin position="759"/>
        <end position="769"/>
    </location>
</feature>
<dbReference type="PANTHER" id="PTHR12792">
    <property type="entry name" value="EXTRA SPINDLE POLES 1-RELATED"/>
    <property type="match status" value="1"/>
</dbReference>
<comment type="catalytic activity">
    <reaction evidence="1">
        <text>All bonds known to be hydrolyzed by this endopeptidase have arginine in P1 and an acidic residue in P4. P6 is often occupied by an acidic residue or by a hydroxy-amino-acid residue, the phosphorylation of which enhances cleavage.</text>
        <dbReference type="EC" id="3.4.22.49"/>
    </reaction>
</comment>
<feature type="region of interest" description="Disordered" evidence="5">
    <location>
        <begin position="1"/>
        <end position="23"/>
    </location>
</feature>
<dbReference type="GO" id="GO:0072686">
    <property type="term" value="C:mitotic spindle"/>
    <property type="evidence" value="ECO:0007669"/>
    <property type="project" value="TreeGrafter"/>
</dbReference>
<feature type="compositionally biased region" description="Basic and acidic residues" evidence="5">
    <location>
        <begin position="1024"/>
        <end position="1033"/>
    </location>
</feature>
<evidence type="ECO:0000256" key="2">
    <source>
        <dbReference type="ARBA" id="ARBA00012489"/>
    </source>
</evidence>
<protein>
    <recommendedName>
        <fullName evidence="2">separase</fullName>
        <ecNumber evidence="2">3.4.22.49</ecNumber>
    </recommendedName>
</protein>
<dbReference type="GO" id="GO:0005737">
    <property type="term" value="C:cytoplasm"/>
    <property type="evidence" value="ECO:0007669"/>
    <property type="project" value="TreeGrafter"/>
</dbReference>
<dbReference type="Pfam" id="PF03568">
    <property type="entry name" value="Separin_C"/>
    <property type="match status" value="1"/>
</dbReference>
<feature type="region of interest" description="Disordered" evidence="5">
    <location>
        <begin position="134"/>
        <end position="156"/>
    </location>
</feature>
<evidence type="ECO:0000313" key="9">
    <source>
        <dbReference type="Proteomes" id="UP001208570"/>
    </source>
</evidence>
<feature type="compositionally biased region" description="Polar residues" evidence="5">
    <location>
        <begin position="137"/>
        <end position="151"/>
    </location>
</feature>
<feature type="compositionally biased region" description="Polar residues" evidence="5">
    <location>
        <begin position="1135"/>
        <end position="1151"/>
    </location>
</feature>
<keyword evidence="4" id="KW-0159">Chromosome partition</keyword>
<dbReference type="InterPro" id="IPR030397">
    <property type="entry name" value="SEPARIN_core_dom"/>
</dbReference>
<dbReference type="SUPFAM" id="SSF56672">
    <property type="entry name" value="DNA/RNA polymerases"/>
    <property type="match status" value="1"/>
</dbReference>
<dbReference type="InterPro" id="IPR005314">
    <property type="entry name" value="Peptidase_C50"/>
</dbReference>
<evidence type="ECO:0000259" key="6">
    <source>
        <dbReference type="PROSITE" id="PS50878"/>
    </source>
</evidence>
<proteinExistence type="predicted"/>
<reference evidence="8" key="1">
    <citation type="journal article" date="2023" name="Mol. Biol. Evol.">
        <title>Third-Generation Sequencing Reveals the Adaptive Role of the Epigenome in Three Deep-Sea Polychaetes.</title>
        <authorList>
            <person name="Perez M."/>
            <person name="Aroh O."/>
            <person name="Sun Y."/>
            <person name="Lan Y."/>
            <person name="Juniper S.K."/>
            <person name="Young C.R."/>
            <person name="Angers B."/>
            <person name="Qian P.Y."/>
        </authorList>
    </citation>
    <scope>NUCLEOTIDE SEQUENCE</scope>
    <source>
        <strain evidence="8">P08H-3</strain>
    </source>
</reference>
<dbReference type="EMBL" id="JAODUP010001071">
    <property type="protein sequence ID" value="KAK2141599.1"/>
    <property type="molecule type" value="Genomic_DNA"/>
</dbReference>
<dbReference type="PROSITE" id="PS51700">
    <property type="entry name" value="SEPARIN"/>
    <property type="match status" value="1"/>
</dbReference>
<accession>A0AAD9IVD0</accession>
<feature type="region of interest" description="Disordered" evidence="5">
    <location>
        <begin position="1221"/>
        <end position="1269"/>
    </location>
</feature>
<feature type="compositionally biased region" description="Polar residues" evidence="5">
    <location>
        <begin position="500"/>
        <end position="509"/>
    </location>
</feature>
<dbReference type="EC" id="3.4.22.49" evidence="2"/>
<evidence type="ECO:0000256" key="3">
    <source>
        <dbReference type="ARBA" id="ARBA00022801"/>
    </source>
</evidence>
<dbReference type="Pfam" id="PF00078">
    <property type="entry name" value="RVT_1"/>
    <property type="match status" value="1"/>
</dbReference>
<feature type="domain" description="Peptidase C50" evidence="7">
    <location>
        <begin position="1693"/>
        <end position="1788"/>
    </location>
</feature>
<name>A0AAD9IVD0_9ANNE</name>
<dbReference type="GO" id="GO:0051307">
    <property type="term" value="P:meiotic chromosome separation"/>
    <property type="evidence" value="ECO:0007669"/>
    <property type="project" value="TreeGrafter"/>
</dbReference>
<dbReference type="GO" id="GO:0004197">
    <property type="term" value="F:cysteine-type endopeptidase activity"/>
    <property type="evidence" value="ECO:0007669"/>
    <property type="project" value="InterPro"/>
</dbReference>
<evidence type="ECO:0000256" key="1">
    <source>
        <dbReference type="ARBA" id="ARBA00000451"/>
    </source>
</evidence>
<keyword evidence="3" id="KW-0378">Hydrolase</keyword>
<dbReference type="CDD" id="cd01650">
    <property type="entry name" value="RT_nLTR_like"/>
    <property type="match status" value="1"/>
</dbReference>
<feature type="compositionally biased region" description="Basic and acidic residues" evidence="5">
    <location>
        <begin position="1221"/>
        <end position="1235"/>
    </location>
</feature>
<feature type="region of interest" description="Disordered" evidence="5">
    <location>
        <begin position="981"/>
        <end position="1038"/>
    </location>
</feature>
<organism evidence="8 9">
    <name type="scientific">Paralvinella palmiformis</name>
    <dbReference type="NCBI Taxonomy" id="53620"/>
    <lineage>
        <taxon>Eukaryota</taxon>
        <taxon>Metazoa</taxon>
        <taxon>Spiralia</taxon>
        <taxon>Lophotrochozoa</taxon>
        <taxon>Annelida</taxon>
        <taxon>Polychaeta</taxon>
        <taxon>Sedentaria</taxon>
        <taxon>Canalipalpata</taxon>
        <taxon>Terebellida</taxon>
        <taxon>Terebelliformia</taxon>
        <taxon>Alvinellidae</taxon>
        <taxon>Paralvinella</taxon>
    </lineage>
</organism>
<gene>
    <name evidence="8" type="ORF">LSH36_1071g00005</name>
</gene>
<feature type="compositionally biased region" description="Basic and acidic residues" evidence="5">
    <location>
        <begin position="731"/>
        <end position="748"/>
    </location>
</feature>
<dbReference type="GO" id="GO:0005634">
    <property type="term" value="C:nucleus"/>
    <property type="evidence" value="ECO:0007669"/>
    <property type="project" value="InterPro"/>
</dbReference>
<feature type="compositionally biased region" description="Basic and acidic residues" evidence="5">
    <location>
        <begin position="1"/>
        <end position="10"/>
    </location>
</feature>
<dbReference type="GO" id="GO:0006508">
    <property type="term" value="P:proteolysis"/>
    <property type="evidence" value="ECO:0007669"/>
    <property type="project" value="InterPro"/>
</dbReference>
<dbReference type="Proteomes" id="UP001208570">
    <property type="component" value="Unassembled WGS sequence"/>
</dbReference>
<dbReference type="GO" id="GO:0005813">
    <property type="term" value="C:centrosome"/>
    <property type="evidence" value="ECO:0007669"/>
    <property type="project" value="TreeGrafter"/>
</dbReference>
<evidence type="ECO:0000256" key="5">
    <source>
        <dbReference type="SAM" id="MobiDB-lite"/>
    </source>
</evidence>
<feature type="compositionally biased region" description="Basic and acidic residues" evidence="5">
    <location>
        <begin position="1089"/>
        <end position="1104"/>
    </location>
</feature>
<evidence type="ECO:0000259" key="7">
    <source>
        <dbReference type="PROSITE" id="PS51700"/>
    </source>
</evidence>
<comment type="caution">
    <text evidence="8">The sequence shown here is derived from an EMBL/GenBank/DDBJ whole genome shotgun (WGS) entry which is preliminary data.</text>
</comment>
<feature type="region of interest" description="Disordered" evidence="5">
    <location>
        <begin position="1067"/>
        <end position="1151"/>
    </location>
</feature>